<evidence type="ECO:0000313" key="2">
    <source>
        <dbReference type="EMBL" id="ACZ08503.1"/>
    </source>
</evidence>
<dbReference type="EMBL" id="CP001739">
    <property type="protein sequence ID" value="ACZ08503.1"/>
    <property type="molecule type" value="Genomic_DNA"/>
</dbReference>
<gene>
    <name evidence="2" type="ordered locus">Sterm_1645</name>
</gene>
<dbReference type="KEGG" id="str:Sterm_1645"/>
<name>D1AIB9_SEBTE</name>
<dbReference type="InterPro" id="IPR037883">
    <property type="entry name" value="Knr4/Smi1-like_sf"/>
</dbReference>
<dbReference type="AlphaFoldDB" id="D1AIB9"/>
<evidence type="ECO:0000259" key="1">
    <source>
        <dbReference type="Pfam" id="PF09346"/>
    </source>
</evidence>
<sequence>MSLADRYFEGLEELMTDEQIEKFEIIPPATEDEISRLEKFYPDCPESLLDLWRMKRGTYHEEIDDVYILLPVLSSDVEGGEYPYYLKSCVQILEEAEKNYNKQSIEEIYGEDWIKENSEDFDKRIKMNISHNKWLNFADCINNGGTSRLFIDFDPKGKGVKGQIIRYLHDPDSYIVIANSFDEYLENIIGEEYPFSHIYEEWDD</sequence>
<dbReference type="RefSeq" id="WP_012861099.1">
    <property type="nucleotide sequence ID" value="NC_013517.1"/>
</dbReference>
<dbReference type="InterPro" id="IPR018958">
    <property type="entry name" value="Knr4/Smi1-like_dom"/>
</dbReference>
<reference evidence="2 3" key="2">
    <citation type="journal article" date="2010" name="Stand. Genomic Sci.">
        <title>Complete genome sequence of Sebaldella termitidis type strain (NCTC 11300).</title>
        <authorList>
            <person name="Harmon-Smith M."/>
            <person name="Celia L."/>
            <person name="Chertkov O."/>
            <person name="Lapidus A."/>
            <person name="Copeland A."/>
            <person name="Glavina Del Rio T."/>
            <person name="Nolan M."/>
            <person name="Lucas S."/>
            <person name="Tice H."/>
            <person name="Cheng J.F."/>
            <person name="Han C."/>
            <person name="Detter J.C."/>
            <person name="Bruce D."/>
            <person name="Goodwin L."/>
            <person name="Pitluck S."/>
            <person name="Pati A."/>
            <person name="Liolios K."/>
            <person name="Ivanova N."/>
            <person name="Mavromatis K."/>
            <person name="Mikhailova N."/>
            <person name="Chen A."/>
            <person name="Palaniappan K."/>
            <person name="Land M."/>
            <person name="Hauser L."/>
            <person name="Chang Y.J."/>
            <person name="Jeffries C.D."/>
            <person name="Brettin T."/>
            <person name="Goker M."/>
            <person name="Beck B."/>
            <person name="Bristow J."/>
            <person name="Eisen J.A."/>
            <person name="Markowitz V."/>
            <person name="Hugenholtz P."/>
            <person name="Kyrpides N.C."/>
            <person name="Klenk H.P."/>
            <person name="Chen F."/>
        </authorList>
    </citation>
    <scope>NUCLEOTIDE SEQUENCE [LARGE SCALE GENOMIC DNA]</scope>
    <source>
        <strain evidence="3">ATCC 33386 / NCTC 11300</strain>
    </source>
</reference>
<dbReference type="Proteomes" id="UP000000845">
    <property type="component" value="Chromosome"/>
</dbReference>
<feature type="domain" description="Knr4/Smi1-like" evidence="1">
    <location>
        <begin position="28"/>
        <end position="186"/>
    </location>
</feature>
<dbReference type="HOGENOM" id="CLU_113681_0_0_0"/>
<dbReference type="Pfam" id="PF09346">
    <property type="entry name" value="SMI1_KNR4"/>
    <property type="match status" value="1"/>
</dbReference>
<organism evidence="2 3">
    <name type="scientific">Sebaldella termitidis (strain ATCC 33386 / NCTC 11300)</name>
    <dbReference type="NCBI Taxonomy" id="526218"/>
    <lineage>
        <taxon>Bacteria</taxon>
        <taxon>Fusobacteriati</taxon>
        <taxon>Fusobacteriota</taxon>
        <taxon>Fusobacteriia</taxon>
        <taxon>Fusobacteriales</taxon>
        <taxon>Leptotrichiaceae</taxon>
        <taxon>Sebaldella</taxon>
    </lineage>
</organism>
<reference evidence="3" key="1">
    <citation type="submission" date="2009-09" db="EMBL/GenBank/DDBJ databases">
        <title>The complete chromosome of Sebaldella termitidis ATCC 33386.</title>
        <authorList>
            <consortium name="US DOE Joint Genome Institute (JGI-PGF)"/>
            <person name="Lucas S."/>
            <person name="Copeland A."/>
            <person name="Lapidus A."/>
            <person name="Glavina del Rio T."/>
            <person name="Dalin E."/>
            <person name="Tice H."/>
            <person name="Bruce D."/>
            <person name="Goodwin L."/>
            <person name="Pitluck S."/>
            <person name="Kyrpides N."/>
            <person name="Mavromatis K."/>
            <person name="Ivanova N."/>
            <person name="Mikhailova N."/>
            <person name="Sims D."/>
            <person name="Meincke L."/>
            <person name="Brettin T."/>
            <person name="Detter J.C."/>
            <person name="Han C."/>
            <person name="Larimer F."/>
            <person name="Land M."/>
            <person name="Hauser L."/>
            <person name="Markowitz V."/>
            <person name="Cheng J.F."/>
            <person name="Hugenholtz P."/>
            <person name="Woyke T."/>
            <person name="Wu D."/>
            <person name="Eisen J.A."/>
        </authorList>
    </citation>
    <scope>NUCLEOTIDE SEQUENCE [LARGE SCALE GENOMIC DNA]</scope>
    <source>
        <strain evidence="3">ATCC 33386 / NCTC 11300</strain>
    </source>
</reference>
<dbReference type="eggNOG" id="COG4282">
    <property type="taxonomic scope" value="Bacteria"/>
</dbReference>
<protein>
    <recommendedName>
        <fullName evidence="1">Knr4/Smi1-like domain-containing protein</fullName>
    </recommendedName>
</protein>
<accession>D1AIB9</accession>
<evidence type="ECO:0000313" key="3">
    <source>
        <dbReference type="Proteomes" id="UP000000845"/>
    </source>
</evidence>
<keyword evidence="3" id="KW-1185">Reference proteome</keyword>
<proteinExistence type="predicted"/>
<dbReference type="SUPFAM" id="SSF160631">
    <property type="entry name" value="SMI1/KNR4-like"/>
    <property type="match status" value="1"/>
</dbReference>
<dbReference type="STRING" id="526218.Sterm_1645"/>